<dbReference type="AlphaFoldDB" id="A0A2U1NA26"/>
<evidence type="ECO:0000256" key="6">
    <source>
        <dbReference type="ARBA" id="ARBA00023163"/>
    </source>
</evidence>
<dbReference type="EMBL" id="PKPP01003255">
    <property type="protein sequence ID" value="PWA70365.1"/>
    <property type="molecule type" value="Genomic_DNA"/>
</dbReference>
<dbReference type="SUPFAM" id="SSF53098">
    <property type="entry name" value="Ribonuclease H-like"/>
    <property type="match status" value="1"/>
</dbReference>
<evidence type="ECO:0000259" key="9">
    <source>
        <dbReference type="PROSITE" id="PS50808"/>
    </source>
</evidence>
<dbReference type="InterPro" id="IPR052035">
    <property type="entry name" value="ZnF_BED_domain_contain"/>
</dbReference>
<name>A0A2U1NA26_ARTAN</name>
<evidence type="ECO:0000313" key="10">
    <source>
        <dbReference type="EMBL" id="PWA70365.1"/>
    </source>
</evidence>
<gene>
    <name evidence="10" type="ORF">CTI12_AA289850</name>
</gene>
<feature type="region of interest" description="Disordered" evidence="8">
    <location>
        <begin position="1"/>
        <end position="22"/>
    </location>
</feature>
<keyword evidence="1" id="KW-0479">Metal-binding</keyword>
<feature type="compositionally biased region" description="Basic and acidic residues" evidence="8">
    <location>
        <begin position="9"/>
        <end position="22"/>
    </location>
</feature>
<protein>
    <submittedName>
        <fullName evidence="10">Zinc finger, BED-type</fullName>
    </submittedName>
</protein>
<keyword evidence="5" id="KW-0238">DNA-binding</keyword>
<evidence type="ECO:0000256" key="2">
    <source>
        <dbReference type="ARBA" id="ARBA00022771"/>
    </source>
</evidence>
<reference evidence="10 11" key="1">
    <citation type="journal article" date="2018" name="Mol. Plant">
        <title>The genome of Artemisia annua provides insight into the evolution of Asteraceae family and artemisinin biosynthesis.</title>
        <authorList>
            <person name="Shen Q."/>
            <person name="Zhang L."/>
            <person name="Liao Z."/>
            <person name="Wang S."/>
            <person name="Yan T."/>
            <person name="Shi P."/>
            <person name="Liu M."/>
            <person name="Fu X."/>
            <person name="Pan Q."/>
            <person name="Wang Y."/>
            <person name="Lv Z."/>
            <person name="Lu X."/>
            <person name="Zhang F."/>
            <person name="Jiang W."/>
            <person name="Ma Y."/>
            <person name="Chen M."/>
            <person name="Hao X."/>
            <person name="Li L."/>
            <person name="Tang Y."/>
            <person name="Lv G."/>
            <person name="Zhou Y."/>
            <person name="Sun X."/>
            <person name="Brodelius P.E."/>
            <person name="Rose J.K.C."/>
            <person name="Tang K."/>
        </authorList>
    </citation>
    <scope>NUCLEOTIDE SEQUENCE [LARGE SCALE GENOMIC DNA]</scope>
    <source>
        <strain evidence="11">cv. Huhao1</strain>
        <tissue evidence="10">Leaf</tissue>
    </source>
</reference>
<comment type="caution">
    <text evidence="10">The sequence shown here is derived from an EMBL/GenBank/DDBJ whole genome shotgun (WGS) entry which is preliminary data.</text>
</comment>
<evidence type="ECO:0000256" key="8">
    <source>
        <dbReference type="SAM" id="MobiDB-lite"/>
    </source>
</evidence>
<organism evidence="10 11">
    <name type="scientific">Artemisia annua</name>
    <name type="common">Sweet wormwood</name>
    <dbReference type="NCBI Taxonomy" id="35608"/>
    <lineage>
        <taxon>Eukaryota</taxon>
        <taxon>Viridiplantae</taxon>
        <taxon>Streptophyta</taxon>
        <taxon>Embryophyta</taxon>
        <taxon>Tracheophyta</taxon>
        <taxon>Spermatophyta</taxon>
        <taxon>Magnoliopsida</taxon>
        <taxon>eudicotyledons</taxon>
        <taxon>Gunneridae</taxon>
        <taxon>Pentapetalae</taxon>
        <taxon>asterids</taxon>
        <taxon>campanulids</taxon>
        <taxon>Asterales</taxon>
        <taxon>Asteraceae</taxon>
        <taxon>Asteroideae</taxon>
        <taxon>Anthemideae</taxon>
        <taxon>Artemisiinae</taxon>
        <taxon>Artemisia</taxon>
    </lineage>
</organism>
<dbReference type="InterPro" id="IPR036236">
    <property type="entry name" value="Znf_C2H2_sf"/>
</dbReference>
<evidence type="ECO:0000256" key="5">
    <source>
        <dbReference type="ARBA" id="ARBA00023125"/>
    </source>
</evidence>
<evidence type="ECO:0000256" key="3">
    <source>
        <dbReference type="ARBA" id="ARBA00022833"/>
    </source>
</evidence>
<dbReference type="SMART" id="SM00614">
    <property type="entry name" value="ZnF_BED"/>
    <property type="match status" value="1"/>
</dbReference>
<dbReference type="InterPro" id="IPR003656">
    <property type="entry name" value="Znf_BED"/>
</dbReference>
<keyword evidence="6" id="KW-0804">Transcription</keyword>
<dbReference type="InterPro" id="IPR025525">
    <property type="entry name" value="hAT-like_transposase_RNase-H"/>
</dbReference>
<evidence type="ECO:0000256" key="1">
    <source>
        <dbReference type="ARBA" id="ARBA00022723"/>
    </source>
</evidence>
<evidence type="ECO:0000256" key="4">
    <source>
        <dbReference type="ARBA" id="ARBA00023015"/>
    </source>
</evidence>
<dbReference type="Pfam" id="PF14372">
    <property type="entry name" value="hAT-like_RNase-H"/>
    <property type="match status" value="1"/>
</dbReference>
<sequence length="768" mass="88280">MQLQYAPEFRNEDEVSNKRDEPVIDLDSYHVKETPNDEQVVESDKKNGGRRSWVWDHFTFVKGETQVPCPYCKTVLAAGTKRNGTSTLIQHLKSVCKKSPVYKKPELKNQATLSFKPIPLGEPSGGLASHTFSQVKCKKSLARMCIIDNRPFSVVDDQGLQEFVWDLNPMFKFPSRWIVARDCLAIYKEEANKVKNLLKNQTVSLTTDTWTSVQNYNFMCLTAHWVDENWMLRKKIINFCQISNHKGVTIGKLVYRCLQEWGIDRVFTITVDNASSNDGAIKFLVTMLKGPNAILDCKYLHLRCCAHIINLVVKDGLEEQFESITRIRNAVKYIRSSPSRFESFKESVEKENIECKRKPCLDVETRWNSTFLMLETAEKYSAAFDRLQVIDPNYRSYFQSEVEDDGEKITKKRKKNDRVVGAPNEDDWENARFFMEYLKIFFNVTKKVSGSKYVTSSLFFGELVTMHATISRMCLQVDEKKRKMALSLKDKYEKYWDNMDNMNFLLHIALVLDPRNKLRYLEYCLGLIYGMKSTKSEEVLERVVSTLTDLYNHYKLKLGKGNERNTTASSSSTSFFDNGLEVDLDDGYEKYLEECGEGVNNTEVEIYLADGPEKKICLVKEKSHATKLLWMKIGIKIVGLLDSWWFLSNVGLISGFMVSFKCCELSNLERKTVEKVDDGDHSSLEEDADKYKAQLEALLFKLKESADSSIDPYLIWLLLTDVYYSKNKEAISSLPTVDNLLPVLQLVSQLVSVFLTCNATTEVLESYG</sequence>
<feature type="domain" description="BED-type" evidence="9">
    <location>
        <begin position="49"/>
        <end position="103"/>
    </location>
</feature>
<dbReference type="PANTHER" id="PTHR46481">
    <property type="entry name" value="ZINC FINGER BED DOMAIN-CONTAINING PROTEIN 4"/>
    <property type="match status" value="1"/>
</dbReference>
<evidence type="ECO:0000313" key="11">
    <source>
        <dbReference type="Proteomes" id="UP000245207"/>
    </source>
</evidence>
<dbReference type="Pfam" id="PF02892">
    <property type="entry name" value="zf-BED"/>
    <property type="match status" value="1"/>
</dbReference>
<keyword evidence="3" id="KW-0862">Zinc</keyword>
<proteinExistence type="predicted"/>
<dbReference type="OrthoDB" id="1734923at2759"/>
<keyword evidence="4" id="KW-0805">Transcription regulation</keyword>
<dbReference type="GO" id="GO:0008270">
    <property type="term" value="F:zinc ion binding"/>
    <property type="evidence" value="ECO:0007669"/>
    <property type="project" value="UniProtKB-KW"/>
</dbReference>
<dbReference type="STRING" id="35608.A0A2U1NA26"/>
<dbReference type="PANTHER" id="PTHR46481:SF8">
    <property type="entry name" value="ZINC FINGER BED DOMAIN-CONTAINING PROTEIN RICESLEEPER 1-LIKE"/>
    <property type="match status" value="1"/>
</dbReference>
<dbReference type="Proteomes" id="UP000245207">
    <property type="component" value="Unassembled WGS sequence"/>
</dbReference>
<evidence type="ECO:0000256" key="7">
    <source>
        <dbReference type="PROSITE-ProRule" id="PRU00027"/>
    </source>
</evidence>
<dbReference type="InterPro" id="IPR012337">
    <property type="entry name" value="RNaseH-like_sf"/>
</dbReference>
<dbReference type="GO" id="GO:0003677">
    <property type="term" value="F:DNA binding"/>
    <property type="evidence" value="ECO:0007669"/>
    <property type="project" value="UniProtKB-KW"/>
</dbReference>
<keyword evidence="11" id="KW-1185">Reference proteome</keyword>
<dbReference type="SUPFAM" id="SSF140996">
    <property type="entry name" value="Hermes dimerisation domain"/>
    <property type="match status" value="1"/>
</dbReference>
<dbReference type="SUPFAM" id="SSF57667">
    <property type="entry name" value="beta-beta-alpha zinc fingers"/>
    <property type="match status" value="1"/>
</dbReference>
<keyword evidence="2 7" id="KW-0863">Zinc-finger</keyword>
<accession>A0A2U1NA26</accession>
<dbReference type="PROSITE" id="PS50808">
    <property type="entry name" value="ZF_BED"/>
    <property type="match status" value="1"/>
</dbReference>